<evidence type="ECO:0000259" key="9">
    <source>
        <dbReference type="PROSITE" id="PS52029"/>
    </source>
</evidence>
<dbReference type="InterPro" id="IPR038063">
    <property type="entry name" value="Transpep_catalytic_dom"/>
</dbReference>
<dbReference type="GO" id="GO:0005576">
    <property type="term" value="C:extracellular region"/>
    <property type="evidence" value="ECO:0007669"/>
    <property type="project" value="TreeGrafter"/>
</dbReference>
<dbReference type="GO" id="GO:0018104">
    <property type="term" value="P:peptidoglycan-protein cross-linking"/>
    <property type="evidence" value="ECO:0007669"/>
    <property type="project" value="TreeGrafter"/>
</dbReference>
<keyword evidence="3" id="KW-0328">Glycosyltransferase</keyword>
<dbReference type="GO" id="GO:0016757">
    <property type="term" value="F:glycosyltransferase activity"/>
    <property type="evidence" value="ECO:0007669"/>
    <property type="project" value="UniProtKB-KW"/>
</dbReference>
<dbReference type="PANTHER" id="PTHR30582">
    <property type="entry name" value="L,D-TRANSPEPTIDASE"/>
    <property type="match status" value="1"/>
</dbReference>
<proteinExistence type="inferred from homology"/>
<evidence type="ECO:0000256" key="6">
    <source>
        <dbReference type="ARBA" id="ARBA00022960"/>
    </source>
</evidence>
<dbReference type="UniPathway" id="UPA00219"/>
<dbReference type="PROSITE" id="PS52029">
    <property type="entry name" value="LD_TPASE"/>
    <property type="match status" value="1"/>
</dbReference>
<keyword evidence="5" id="KW-0378">Hydrolase</keyword>
<dbReference type="EMBL" id="LAZR01000024">
    <property type="protein sequence ID" value="KKO04151.1"/>
    <property type="molecule type" value="Genomic_DNA"/>
</dbReference>
<comment type="similarity">
    <text evidence="2">Belongs to the YkuD family.</text>
</comment>
<dbReference type="AlphaFoldDB" id="A0A0F9VG73"/>
<dbReference type="InterPro" id="IPR005490">
    <property type="entry name" value="LD_TPept_cat_dom"/>
</dbReference>
<evidence type="ECO:0000256" key="2">
    <source>
        <dbReference type="ARBA" id="ARBA00005992"/>
    </source>
</evidence>
<organism evidence="10">
    <name type="scientific">marine sediment metagenome</name>
    <dbReference type="NCBI Taxonomy" id="412755"/>
    <lineage>
        <taxon>unclassified sequences</taxon>
        <taxon>metagenomes</taxon>
        <taxon>ecological metagenomes</taxon>
    </lineage>
</organism>
<reference evidence="10" key="1">
    <citation type="journal article" date="2015" name="Nature">
        <title>Complex archaea that bridge the gap between prokaryotes and eukaryotes.</title>
        <authorList>
            <person name="Spang A."/>
            <person name="Saw J.H."/>
            <person name="Jorgensen S.L."/>
            <person name="Zaremba-Niedzwiedzka K."/>
            <person name="Martijn J."/>
            <person name="Lind A.E."/>
            <person name="van Eijk R."/>
            <person name="Schleper C."/>
            <person name="Guy L."/>
            <person name="Ettema T.J."/>
        </authorList>
    </citation>
    <scope>NUCLEOTIDE SEQUENCE</scope>
</reference>
<evidence type="ECO:0000256" key="5">
    <source>
        <dbReference type="ARBA" id="ARBA00022801"/>
    </source>
</evidence>
<dbReference type="GO" id="GO:0008360">
    <property type="term" value="P:regulation of cell shape"/>
    <property type="evidence" value="ECO:0007669"/>
    <property type="project" value="UniProtKB-KW"/>
</dbReference>
<dbReference type="Pfam" id="PF03734">
    <property type="entry name" value="YkuD"/>
    <property type="match status" value="1"/>
</dbReference>
<comment type="pathway">
    <text evidence="1">Cell wall biogenesis; peptidoglycan biosynthesis.</text>
</comment>
<dbReference type="CDD" id="cd16913">
    <property type="entry name" value="YkuD_like"/>
    <property type="match status" value="1"/>
</dbReference>
<evidence type="ECO:0000256" key="4">
    <source>
        <dbReference type="ARBA" id="ARBA00022679"/>
    </source>
</evidence>
<evidence type="ECO:0000256" key="3">
    <source>
        <dbReference type="ARBA" id="ARBA00022676"/>
    </source>
</evidence>
<dbReference type="SUPFAM" id="SSF141523">
    <property type="entry name" value="L,D-transpeptidase catalytic domain-like"/>
    <property type="match status" value="1"/>
</dbReference>
<evidence type="ECO:0000256" key="7">
    <source>
        <dbReference type="ARBA" id="ARBA00022984"/>
    </source>
</evidence>
<name>A0A0F9VG73_9ZZZZ</name>
<gene>
    <name evidence="10" type="ORF">LCGC14_0090510</name>
</gene>
<dbReference type="PANTHER" id="PTHR30582:SF24">
    <property type="entry name" value="L,D-TRANSPEPTIDASE ERFK_SRFK-RELATED"/>
    <property type="match status" value="1"/>
</dbReference>
<evidence type="ECO:0000256" key="1">
    <source>
        <dbReference type="ARBA" id="ARBA00004752"/>
    </source>
</evidence>
<keyword evidence="7" id="KW-0573">Peptidoglycan synthesis</keyword>
<comment type="caution">
    <text evidence="10">The sequence shown here is derived from an EMBL/GenBank/DDBJ whole genome shotgun (WGS) entry which is preliminary data.</text>
</comment>
<dbReference type="InterPro" id="IPR050979">
    <property type="entry name" value="LD-transpeptidase"/>
</dbReference>
<evidence type="ECO:0000256" key="8">
    <source>
        <dbReference type="ARBA" id="ARBA00023316"/>
    </source>
</evidence>
<feature type="domain" description="L,D-TPase catalytic" evidence="9">
    <location>
        <begin position="99"/>
        <end position="234"/>
    </location>
</feature>
<protein>
    <recommendedName>
        <fullName evidence="9">L,D-TPase catalytic domain-containing protein</fullName>
    </recommendedName>
</protein>
<accession>A0A0F9VG73</accession>
<sequence length="312" mass="33911">MSVFRPTLTALALAAGLLCPAGLVQANDFVLQSPQQDVIGQVETRKARYEDTFADLGSSLGYGYLEMIAANPAIDPWLPGEGTEITLPGEHVLPIAEREGVVINLPEFRMYYFHKGGEVVSSYPVGIGREGWSSPLGQTSILRKQAKPSWYPPKSILEEHAANGDPLPSVVPPGPDNPMGPFKMNLAMSGYVIHGTNKNFGIGTRVSHGCFRMRNEDITELFPQVPVGSTVTIVNQPYKLGVINGELYLEVHTPLDEQGMPSTLDKQGAIQALLAEQSEKVRGFKLNWEAIRDLVYAESGIPGVIGQPVRSM</sequence>
<evidence type="ECO:0000313" key="10">
    <source>
        <dbReference type="EMBL" id="KKO04151.1"/>
    </source>
</evidence>
<keyword evidence="4" id="KW-0808">Transferase</keyword>
<dbReference type="GO" id="GO:0071555">
    <property type="term" value="P:cell wall organization"/>
    <property type="evidence" value="ECO:0007669"/>
    <property type="project" value="UniProtKB-KW"/>
</dbReference>
<dbReference type="GO" id="GO:0071972">
    <property type="term" value="F:peptidoglycan L,D-transpeptidase activity"/>
    <property type="evidence" value="ECO:0007669"/>
    <property type="project" value="TreeGrafter"/>
</dbReference>
<keyword evidence="6" id="KW-0133">Cell shape</keyword>
<keyword evidence="8" id="KW-0961">Cell wall biogenesis/degradation</keyword>
<dbReference type="Gene3D" id="2.40.440.10">
    <property type="entry name" value="L,D-transpeptidase catalytic domain-like"/>
    <property type="match status" value="1"/>
</dbReference>